<dbReference type="PANTHER" id="PTHR10953">
    <property type="entry name" value="UBIQUITIN-ACTIVATING ENZYME E1"/>
    <property type="match status" value="1"/>
</dbReference>
<dbReference type="NCBIfam" id="TIGR01381">
    <property type="entry name" value="E1_like_apg7"/>
    <property type="match status" value="1"/>
</dbReference>
<protein>
    <recommendedName>
        <fullName evidence="2 7">Ubiquitin-like modifier-activating enzyme ATG7</fullName>
    </recommendedName>
    <alternativeName>
        <fullName evidence="7">Autophagy-related protein 7</fullName>
    </alternativeName>
</protein>
<dbReference type="GO" id="GO:0019778">
    <property type="term" value="F:Atg12 activating enzyme activity"/>
    <property type="evidence" value="ECO:0007669"/>
    <property type="project" value="TreeGrafter"/>
</dbReference>
<keyword evidence="4 7" id="KW-0653">Protein transport</keyword>
<dbReference type="GO" id="GO:0006995">
    <property type="term" value="P:cellular response to nitrogen starvation"/>
    <property type="evidence" value="ECO:0007669"/>
    <property type="project" value="TreeGrafter"/>
</dbReference>
<dbReference type="PANTHER" id="PTHR10953:SF3">
    <property type="entry name" value="UBIQUITIN-LIKE MODIFIER-ACTIVATING ENZYME ATG7"/>
    <property type="match status" value="1"/>
</dbReference>
<evidence type="ECO:0000256" key="2">
    <source>
        <dbReference type="ARBA" id="ARBA00017647"/>
    </source>
</evidence>
<name>A0AAW0AYJ8_9AGAR</name>
<dbReference type="InterPro" id="IPR006285">
    <property type="entry name" value="Atg7"/>
</dbReference>
<evidence type="ECO:0000256" key="5">
    <source>
        <dbReference type="ARBA" id="ARBA00023006"/>
    </source>
</evidence>
<dbReference type="InterPro" id="IPR035985">
    <property type="entry name" value="Ubiquitin-activating_enz"/>
</dbReference>
<comment type="function">
    <text evidence="7">E1-like activating enzyme involved in the 2 ubiquitin-like systems required for cytoplasm to vacuole transport (Cvt) and autophagy. Activates ATG12 for its conjugation with ATG5 and ATG8 for its conjugation with phosphatidylethanolamine. Both systems are needed for the ATG8 association to Cvt vesicles and autophagosomes membranes. Autophagy is essential for maintenance of amino acid levels and protein synthesis under nitrogen starvation. Required for selective autophagic degradation of the nucleus (nucleophagy) as well as for mitophagy which contributes to regulate mitochondrial quantity and quality by eliminating the mitochondria to a basal level to fulfill cellular energy requirements and preventing excess ROS production.</text>
</comment>
<evidence type="ECO:0000256" key="8">
    <source>
        <dbReference type="SAM" id="MobiDB-lite"/>
    </source>
</evidence>
<keyword evidence="7" id="KW-0833">Ubl conjugation pathway</keyword>
<feature type="domain" description="THIF-type NAD/FAD binding fold" evidence="9">
    <location>
        <begin position="315"/>
        <end position="551"/>
    </location>
</feature>
<dbReference type="GO" id="GO:0000045">
    <property type="term" value="P:autophagosome assembly"/>
    <property type="evidence" value="ECO:0007669"/>
    <property type="project" value="TreeGrafter"/>
</dbReference>
<evidence type="ECO:0000256" key="1">
    <source>
        <dbReference type="ARBA" id="ARBA00010931"/>
    </source>
</evidence>
<dbReference type="GO" id="GO:0019779">
    <property type="term" value="F:Atg8 activating enzyme activity"/>
    <property type="evidence" value="ECO:0007669"/>
    <property type="project" value="TreeGrafter"/>
</dbReference>
<dbReference type="GO" id="GO:0016787">
    <property type="term" value="F:hydrolase activity"/>
    <property type="evidence" value="ECO:0007669"/>
    <property type="project" value="UniProtKB-KW"/>
</dbReference>
<dbReference type="InterPro" id="IPR045886">
    <property type="entry name" value="ThiF/MoeB/HesA"/>
</dbReference>
<dbReference type="AlphaFoldDB" id="A0AAW0AYJ8"/>
<dbReference type="GO" id="GO:0034727">
    <property type="term" value="P:piecemeal microautophagy of the nucleus"/>
    <property type="evidence" value="ECO:0007669"/>
    <property type="project" value="TreeGrafter"/>
</dbReference>
<evidence type="ECO:0000259" key="10">
    <source>
        <dbReference type="Pfam" id="PF16420"/>
    </source>
</evidence>
<dbReference type="EMBL" id="JAYKXP010000226">
    <property type="protein sequence ID" value="KAK7018661.1"/>
    <property type="molecule type" value="Genomic_DNA"/>
</dbReference>
<dbReference type="Gene3D" id="3.40.50.720">
    <property type="entry name" value="NAD(P)-binding Rossmann-like Domain"/>
    <property type="match status" value="1"/>
</dbReference>
<evidence type="ECO:0000256" key="3">
    <source>
        <dbReference type="ARBA" id="ARBA00022448"/>
    </source>
</evidence>
<comment type="subcellular location">
    <subcellularLocation>
        <location evidence="7">Cytoplasm</location>
    </subcellularLocation>
    <subcellularLocation>
        <location evidence="7">Preautophagosomal structure</location>
    </subcellularLocation>
</comment>
<dbReference type="GO" id="GO:0000407">
    <property type="term" value="C:phagophore assembly site"/>
    <property type="evidence" value="ECO:0007669"/>
    <property type="project" value="UniProtKB-SubCell"/>
</dbReference>
<comment type="caution">
    <text evidence="11">The sequence shown here is derived from an EMBL/GenBank/DDBJ whole genome shotgun (WGS) entry which is preliminary data.</text>
</comment>
<dbReference type="Gene3D" id="3.40.140.70">
    <property type="entry name" value="Ubiquitin-like modifier-activating enzyme ATG7 N-terminal domain"/>
    <property type="match status" value="1"/>
</dbReference>
<dbReference type="Proteomes" id="UP001383192">
    <property type="component" value="Unassembled WGS sequence"/>
</dbReference>
<gene>
    <name evidence="11" type="primary">ATG7</name>
    <name evidence="11" type="ORF">VNI00_018347</name>
</gene>
<dbReference type="FunFam" id="3.40.50.720:FF:000243">
    <property type="entry name" value="Ubiquitin-like modifier-activating enzyme ATG7"/>
    <property type="match status" value="1"/>
</dbReference>
<dbReference type="Gene3D" id="3.40.140.100">
    <property type="entry name" value="Ubiquitin-like modifier-activating enzyme ATG7 C-terminal domain"/>
    <property type="match status" value="1"/>
</dbReference>
<dbReference type="GO" id="GO:0032446">
    <property type="term" value="P:protein modification by small protein conjugation"/>
    <property type="evidence" value="ECO:0007669"/>
    <property type="project" value="TreeGrafter"/>
</dbReference>
<comment type="similarity">
    <text evidence="1 7">Belongs to the ATG7 family.</text>
</comment>
<evidence type="ECO:0000259" key="9">
    <source>
        <dbReference type="Pfam" id="PF00899"/>
    </source>
</evidence>
<proteinExistence type="inferred from homology"/>
<dbReference type="CDD" id="cd01486">
    <property type="entry name" value="Apg7"/>
    <property type="match status" value="1"/>
</dbReference>
<evidence type="ECO:0000256" key="4">
    <source>
        <dbReference type="ARBA" id="ARBA00022927"/>
    </source>
</evidence>
<dbReference type="Pfam" id="PF00899">
    <property type="entry name" value="ThiF"/>
    <property type="match status" value="1"/>
</dbReference>
<dbReference type="GO" id="GO:0015031">
    <property type="term" value="P:protein transport"/>
    <property type="evidence" value="ECO:0007669"/>
    <property type="project" value="UniProtKB-UniRule"/>
</dbReference>
<keyword evidence="3 7" id="KW-0813">Transport</keyword>
<keyword evidence="12" id="KW-1185">Reference proteome</keyword>
<accession>A0AAW0AYJ8</accession>
<evidence type="ECO:0000256" key="6">
    <source>
        <dbReference type="PIRSR" id="PIRSR606285-1"/>
    </source>
</evidence>
<dbReference type="InterPro" id="IPR000594">
    <property type="entry name" value="ThiF_NAD_FAD-bd"/>
</dbReference>
<dbReference type="GO" id="GO:0000422">
    <property type="term" value="P:autophagy of mitochondrion"/>
    <property type="evidence" value="ECO:0007669"/>
    <property type="project" value="TreeGrafter"/>
</dbReference>
<organism evidence="11 12">
    <name type="scientific">Paramarasmius palmivorus</name>
    <dbReference type="NCBI Taxonomy" id="297713"/>
    <lineage>
        <taxon>Eukaryota</taxon>
        <taxon>Fungi</taxon>
        <taxon>Dikarya</taxon>
        <taxon>Basidiomycota</taxon>
        <taxon>Agaricomycotina</taxon>
        <taxon>Agaricomycetes</taxon>
        <taxon>Agaricomycetidae</taxon>
        <taxon>Agaricales</taxon>
        <taxon>Marasmiineae</taxon>
        <taxon>Marasmiaceae</taxon>
        <taxon>Paramarasmius</taxon>
    </lineage>
</organism>
<keyword evidence="11" id="KW-0378">Hydrolase</keyword>
<evidence type="ECO:0000256" key="7">
    <source>
        <dbReference type="RuleBase" id="RU366022"/>
    </source>
</evidence>
<feature type="domain" description="Ubiquitin-like modifier-activating enzyme Atg7 N-terminal" evidence="10">
    <location>
        <begin position="7"/>
        <end position="298"/>
    </location>
</feature>
<keyword evidence="5 7" id="KW-0072">Autophagy</keyword>
<dbReference type="Pfam" id="PF16420">
    <property type="entry name" value="ATG7_N"/>
    <property type="match status" value="1"/>
</dbReference>
<reference evidence="11 12" key="1">
    <citation type="submission" date="2024-01" db="EMBL/GenBank/DDBJ databases">
        <title>A draft genome for a cacao thread blight-causing isolate of Paramarasmius palmivorus.</title>
        <authorList>
            <person name="Baruah I.K."/>
            <person name="Bukari Y."/>
            <person name="Amoako-Attah I."/>
            <person name="Meinhardt L.W."/>
            <person name="Bailey B.A."/>
            <person name="Cohen S.P."/>
        </authorList>
    </citation>
    <scope>NUCLEOTIDE SEQUENCE [LARGE SCALE GENOMIC DNA]</scope>
    <source>
        <strain evidence="11 12">GH-12</strain>
    </source>
</reference>
<feature type="active site" description="Glycyl thioester intermediate" evidence="6">
    <location>
        <position position="525"/>
    </location>
</feature>
<keyword evidence="7" id="KW-0963">Cytoplasm</keyword>
<sequence>MSSPPILQFQPFSSLTHPSFWHKFTSLKLDVLKLDDSSVPITASYTAGRTYRDRESGKEVYVDSTLSVDEESFAEGNTGAGKLVMEGVVKNYNTIEEFKKVDKSKLFAEIADDIWHTKTSKFLLITYADLKKYKYYYWFAFPAFVAKPPWHITSATPELTETPFSNDEMSSILTQITQSIPGAPYFLIRDAQIRPFDPSSFDAEHDILGFVDPSSQPHNPGWPLRNLLAFIPSNTKTVRVLCWRDSEPPRDGWKSRYAVLERQVAAEVTQGTRPDAVGWEKNPQGKLAPRVVDLAPMMDPTRLANQAVNLNLKLMRWRILPSLDLDKIATTKCLLLGAGTLGCYVARGLMAWGVHHITLVDSGRVSFSNPVRQPLFTFEDCLNGGKPKAECAAQRMGEIWPGVNATGHTLSIPMPGHPVPASPPSAVQSVRADVEKLEKLIEEHDAVFLLMDSRESRWLPTVLGRAKGKPVINAALGFDTFLVMRHGARGAEKGIGQDLGCYYCNDIVAPADVGVILTSTLDQMCTVTRPGIASIASSTAVELMMSVLMHPDGIHAAAPPPVSNQSQAQGAEGNGQGESVLGLVPHQLRGYLAQFRNMHIVGARYERCTGCSDIVLDTYTREGFSMLLKAFNEPKYLEQLTGLDKLFEEGEKALEDVDWVEEGDGGSGDDF</sequence>
<dbReference type="InterPro" id="IPR042522">
    <property type="entry name" value="Atg7_N_1"/>
</dbReference>
<feature type="region of interest" description="Disordered" evidence="8">
    <location>
        <begin position="556"/>
        <end position="576"/>
    </location>
</feature>
<evidence type="ECO:0000313" key="12">
    <source>
        <dbReference type="Proteomes" id="UP001383192"/>
    </source>
</evidence>
<dbReference type="SUPFAM" id="SSF69572">
    <property type="entry name" value="Activating enzymes of the ubiquitin-like proteins"/>
    <property type="match status" value="1"/>
</dbReference>
<dbReference type="InterPro" id="IPR042523">
    <property type="entry name" value="Atg7_N_2"/>
</dbReference>
<evidence type="ECO:0000313" key="11">
    <source>
        <dbReference type="EMBL" id="KAK7018661.1"/>
    </source>
</evidence>
<comment type="subunit">
    <text evidence="7">Homodimer.</text>
</comment>
<dbReference type="InterPro" id="IPR032197">
    <property type="entry name" value="Atg7_N"/>
</dbReference>